<sequence length="229" mass="25297">MNKKNNGGKETVEFFQDLDKKNLNSERFIERYAKQIGIALGVILLAILGYFAYDQFITGPKNTEATTEFLAAQKNLSLGKEDLALGGKSPANPGFVGTYNEYSGTKVGKLAAYNAAILEFKKGNYQKAYDMMDHFTSSNKILMALKYGLMGDCLANLNKGEEALSQFDKAISSSDDAYTSYYFTSKAGILSLALKKQEAAKKYFSTIAEKYKDFDGGASDAYIEMVNQY</sequence>
<keyword evidence="3" id="KW-1185">Reference proteome</keyword>
<feature type="transmembrane region" description="Helical" evidence="1">
    <location>
        <begin position="36"/>
        <end position="53"/>
    </location>
</feature>
<dbReference type="RefSeq" id="WP_166519921.1">
    <property type="nucleotide sequence ID" value="NZ_JAAABJ010000595.1"/>
</dbReference>
<evidence type="ECO:0000313" key="2">
    <source>
        <dbReference type="EMBL" id="NAW51654.1"/>
    </source>
</evidence>
<reference evidence="2 3" key="1">
    <citation type="submission" date="2019-11" db="EMBL/GenBank/DDBJ databases">
        <title>Characterization of Elizabethkingia argenteiflava sp. nov., isolated from inner surface of Soybean Pods.</title>
        <authorList>
            <person name="Mo S."/>
        </authorList>
    </citation>
    <scope>NUCLEOTIDE SEQUENCE [LARGE SCALE GENOMIC DNA]</scope>
    <source>
        <strain evidence="2 3">YB22</strain>
    </source>
</reference>
<dbReference type="SUPFAM" id="SSF48452">
    <property type="entry name" value="TPR-like"/>
    <property type="match status" value="1"/>
</dbReference>
<dbReference type="EMBL" id="JAAABJ010000595">
    <property type="protein sequence ID" value="NAW51654.1"/>
    <property type="molecule type" value="Genomic_DNA"/>
</dbReference>
<comment type="caution">
    <text evidence="2">The sequence shown here is derived from an EMBL/GenBank/DDBJ whole genome shotgun (WGS) entry which is preliminary data.</text>
</comment>
<proteinExistence type="predicted"/>
<name>A0A845PUZ6_9FLAO</name>
<keyword evidence="1" id="KW-0472">Membrane</keyword>
<organism evidence="2 3">
    <name type="scientific">Elizabethkingia argenteiflava</name>
    <dbReference type="NCBI Taxonomy" id="2681556"/>
    <lineage>
        <taxon>Bacteria</taxon>
        <taxon>Pseudomonadati</taxon>
        <taxon>Bacteroidota</taxon>
        <taxon>Flavobacteriia</taxon>
        <taxon>Flavobacteriales</taxon>
        <taxon>Weeksellaceae</taxon>
        <taxon>Elizabethkingia</taxon>
    </lineage>
</organism>
<dbReference type="Proteomes" id="UP000553459">
    <property type="component" value="Unassembled WGS sequence"/>
</dbReference>
<accession>A0A845PUZ6</accession>
<protein>
    <submittedName>
        <fullName evidence="2">Tetratricopeptide repeat protein</fullName>
    </submittedName>
</protein>
<dbReference type="Gene3D" id="1.25.40.10">
    <property type="entry name" value="Tetratricopeptide repeat domain"/>
    <property type="match status" value="1"/>
</dbReference>
<evidence type="ECO:0000256" key="1">
    <source>
        <dbReference type="SAM" id="Phobius"/>
    </source>
</evidence>
<dbReference type="AlphaFoldDB" id="A0A845PUZ6"/>
<keyword evidence="1" id="KW-1133">Transmembrane helix</keyword>
<keyword evidence="1" id="KW-0812">Transmembrane</keyword>
<gene>
    <name evidence="2" type="ORF">GNY06_09815</name>
</gene>
<dbReference type="InterPro" id="IPR011990">
    <property type="entry name" value="TPR-like_helical_dom_sf"/>
</dbReference>
<evidence type="ECO:0000313" key="3">
    <source>
        <dbReference type="Proteomes" id="UP000553459"/>
    </source>
</evidence>